<feature type="domain" description="CBS" evidence="4">
    <location>
        <begin position="302"/>
        <end position="358"/>
    </location>
</feature>
<dbReference type="SUPFAM" id="SSF54631">
    <property type="entry name" value="CBS-domain pair"/>
    <property type="match status" value="2"/>
</dbReference>
<dbReference type="InterPro" id="IPR050511">
    <property type="entry name" value="AMPK_gamma/SDS23_families"/>
</dbReference>
<evidence type="ECO:0000313" key="6">
    <source>
        <dbReference type="RefSeq" id="XP_022949188.1"/>
    </source>
</evidence>
<reference evidence="6" key="1">
    <citation type="submission" date="2025-08" db="UniProtKB">
        <authorList>
            <consortium name="RefSeq"/>
        </authorList>
    </citation>
    <scope>IDENTIFICATION</scope>
    <source>
        <tissue evidence="6">Young leaves</tissue>
    </source>
</reference>
<organism evidence="5 6">
    <name type="scientific">Cucurbita moschata</name>
    <name type="common">Winter crookneck squash</name>
    <name type="synonym">Cucurbita pepo var. moschata</name>
    <dbReference type="NCBI Taxonomy" id="3662"/>
    <lineage>
        <taxon>Eukaryota</taxon>
        <taxon>Viridiplantae</taxon>
        <taxon>Streptophyta</taxon>
        <taxon>Embryophyta</taxon>
        <taxon>Tracheophyta</taxon>
        <taxon>Spermatophyta</taxon>
        <taxon>Magnoliopsida</taxon>
        <taxon>eudicotyledons</taxon>
        <taxon>Gunneridae</taxon>
        <taxon>Pentapetalae</taxon>
        <taxon>rosids</taxon>
        <taxon>fabids</taxon>
        <taxon>Cucurbitales</taxon>
        <taxon>Cucurbitaceae</taxon>
        <taxon>Cucurbiteae</taxon>
        <taxon>Cucurbita</taxon>
    </lineage>
</organism>
<dbReference type="KEGG" id="cmos:111452612"/>
<evidence type="ECO:0000256" key="1">
    <source>
        <dbReference type="ARBA" id="ARBA00022737"/>
    </source>
</evidence>
<dbReference type="RefSeq" id="XP_022949188.1">
    <property type="nucleotide sequence ID" value="XM_023093420.1"/>
</dbReference>
<dbReference type="SMART" id="SM00116">
    <property type="entry name" value="CBS"/>
    <property type="match status" value="1"/>
</dbReference>
<dbReference type="InterPro" id="IPR000644">
    <property type="entry name" value="CBS_dom"/>
</dbReference>
<evidence type="ECO:0000256" key="2">
    <source>
        <dbReference type="ARBA" id="ARBA00023122"/>
    </source>
</evidence>
<dbReference type="GeneID" id="111452612"/>
<evidence type="ECO:0000256" key="3">
    <source>
        <dbReference type="PROSITE-ProRule" id="PRU00703"/>
    </source>
</evidence>
<gene>
    <name evidence="6" type="primary">LOC111452612</name>
</gene>
<dbReference type="GO" id="GO:0005737">
    <property type="term" value="C:cytoplasm"/>
    <property type="evidence" value="ECO:0007669"/>
    <property type="project" value="TreeGrafter"/>
</dbReference>
<dbReference type="GO" id="GO:0005634">
    <property type="term" value="C:nucleus"/>
    <property type="evidence" value="ECO:0007669"/>
    <property type="project" value="TreeGrafter"/>
</dbReference>
<keyword evidence="1" id="KW-0677">Repeat</keyword>
<keyword evidence="5" id="KW-1185">Reference proteome</keyword>
<dbReference type="AlphaFoldDB" id="A0A6J1GBC5"/>
<dbReference type="Proteomes" id="UP000504609">
    <property type="component" value="Unplaced"/>
</dbReference>
<protein>
    <submittedName>
        <fullName evidence="6">SNF1-related protein kinase regulatory subunit gamma-like PV42a</fullName>
    </submittedName>
</protein>
<accession>A0A6J1GBC5</accession>
<dbReference type="PANTHER" id="PTHR13780">
    <property type="entry name" value="AMP-ACTIVATED PROTEIN KINASE, GAMMA REGULATORY SUBUNIT"/>
    <property type="match status" value="1"/>
</dbReference>
<dbReference type="Pfam" id="PF00571">
    <property type="entry name" value="CBS"/>
    <property type="match status" value="1"/>
</dbReference>
<proteinExistence type="predicted"/>
<evidence type="ECO:0000313" key="5">
    <source>
        <dbReference type="Proteomes" id="UP000504609"/>
    </source>
</evidence>
<dbReference type="PROSITE" id="PS51371">
    <property type="entry name" value="CBS"/>
    <property type="match status" value="1"/>
</dbReference>
<dbReference type="InterPro" id="IPR046342">
    <property type="entry name" value="CBS_dom_sf"/>
</dbReference>
<keyword evidence="2 3" id="KW-0129">CBS domain</keyword>
<dbReference type="Gene3D" id="3.10.580.10">
    <property type="entry name" value="CBS-domain"/>
    <property type="match status" value="2"/>
</dbReference>
<evidence type="ECO:0000259" key="4">
    <source>
        <dbReference type="PROSITE" id="PS51371"/>
    </source>
</evidence>
<name>A0A6J1GBC5_CUCMO</name>
<dbReference type="PANTHER" id="PTHR13780:SF101">
    <property type="entry name" value="SNF1-RELATED PROTEIN KINASE REGULATORY SUBUNIT GAMMA-LIKE PV42A"/>
    <property type="match status" value="1"/>
</dbReference>
<sequence length="362" mass="39364">MQQTAREAEAQAIGEKKVKDLMKDNKRLVEVPYSASLAHTMNVLVANRVVAVPVAAPPGQWIGAGGSMIMETDKQTGVLRKHYIGMVTMLDILAHIAGEEDGPGLVDLERKMAVPVSSIIGNNVEGLSLWTLSPNTSILECMELFSMGIHRAMVPIDGEAAGVELVKSASSYRMLTQMDVLRFLSQQIPEMQQTLGQSVKEMGAINENVMAITDKTKVIEAIKCMKSSFLNAVPIVRSTQLGGDHTHTQLFTGRGRKLGGTFSATDLRGCHLATLQTWLQQTALEFTETIGKSALLEGTTAGGRELVTCGEESSMKEVMEKVVSKHVHRIWVTDEHGLLLGLISLSDMIRAIRVSLLSQIQT</sequence>